<evidence type="ECO:0000256" key="4">
    <source>
        <dbReference type="ARBA" id="ARBA00022475"/>
    </source>
</evidence>
<protein>
    <recommendedName>
        <fullName evidence="8">Bcr/CflA family efflux transporter</fullName>
    </recommendedName>
</protein>
<comment type="subcellular location">
    <subcellularLocation>
        <location evidence="8">Cell inner membrane</location>
        <topology evidence="8">Multi-pass membrane protein</topology>
    </subcellularLocation>
    <subcellularLocation>
        <location evidence="1">Cell membrane</location>
        <topology evidence="1">Multi-pass membrane protein</topology>
    </subcellularLocation>
</comment>
<dbReference type="Pfam" id="PF07690">
    <property type="entry name" value="MFS_1"/>
    <property type="match status" value="1"/>
</dbReference>
<feature type="transmembrane region" description="Helical" evidence="8">
    <location>
        <begin position="214"/>
        <end position="242"/>
    </location>
</feature>
<sequence>MKLAPGTAAFTVFLASLTAVGPLSTDMYLPSLPAIGEDFNADAGTVQLTLSTHLIAFAGSQLFYGPLSDRYGRRPVLLGGFLLFMAGCFASLFVTSIEQLILARLLQAVGGGASVVLARAIVRDLFEGPEAGQMLAKMAAIMGLVPALAPMLGGVVQDLYGWKANFIAMGAFGAVLALMVAVNLDETLPRDRRQSAAPLSILRSYRRLLADRHFLKYLAIATVAFCGLFAFVSGSSFVLQGLYGYSPIAYGLCFGAMAGGFVAGSLAGGRLVRRRGIDGTLRFGGFCAALGGLLMLSGLFLTPSAMAIVLPVVIYGFSMGVTMPQAMAGALTPFPDIAGTASSLLGFLQSFAGALAGLYVGYGAEASALPMAGTIAAGGVLSFVIAMSGRRKTI</sequence>
<keyword evidence="3 8" id="KW-0813">Transport</keyword>
<evidence type="ECO:0000256" key="2">
    <source>
        <dbReference type="ARBA" id="ARBA00006236"/>
    </source>
</evidence>
<feature type="transmembrane region" description="Helical" evidence="8">
    <location>
        <begin position="281"/>
        <end position="302"/>
    </location>
</feature>
<dbReference type="eggNOG" id="COG2814">
    <property type="taxonomic scope" value="Bacteria"/>
</dbReference>
<dbReference type="FunFam" id="1.20.1720.10:FF:000005">
    <property type="entry name" value="Bcr/CflA family efflux transporter"/>
    <property type="match status" value="1"/>
</dbReference>
<dbReference type="GO" id="GO:0042910">
    <property type="term" value="F:xenobiotic transmembrane transporter activity"/>
    <property type="evidence" value="ECO:0007669"/>
    <property type="project" value="InterPro"/>
</dbReference>
<dbReference type="PANTHER" id="PTHR23502">
    <property type="entry name" value="MAJOR FACILITATOR SUPERFAMILY"/>
    <property type="match status" value="1"/>
</dbReference>
<evidence type="ECO:0000313" key="10">
    <source>
        <dbReference type="EMBL" id="ABS61632.1"/>
    </source>
</evidence>
<proteinExistence type="inferred from homology"/>
<dbReference type="PROSITE" id="PS50850">
    <property type="entry name" value="MFS"/>
    <property type="match status" value="1"/>
</dbReference>
<dbReference type="InterPro" id="IPR020846">
    <property type="entry name" value="MFS_dom"/>
</dbReference>
<evidence type="ECO:0000256" key="3">
    <source>
        <dbReference type="ARBA" id="ARBA00022448"/>
    </source>
</evidence>
<dbReference type="SUPFAM" id="SSF103473">
    <property type="entry name" value="MFS general substrate transporter"/>
    <property type="match status" value="1"/>
</dbReference>
<dbReference type="STRING" id="402881.Plav_0009"/>
<organism evidence="10 11">
    <name type="scientific">Parvibaculum lavamentivorans (strain DS-1 / DSM 13023 / NCIMB 13966)</name>
    <dbReference type="NCBI Taxonomy" id="402881"/>
    <lineage>
        <taxon>Bacteria</taxon>
        <taxon>Pseudomonadati</taxon>
        <taxon>Pseudomonadota</taxon>
        <taxon>Alphaproteobacteria</taxon>
        <taxon>Hyphomicrobiales</taxon>
        <taxon>Parvibaculaceae</taxon>
        <taxon>Parvibaculum</taxon>
    </lineage>
</organism>
<name>A7HNZ9_PARL1</name>
<keyword evidence="8" id="KW-0997">Cell inner membrane</keyword>
<keyword evidence="4" id="KW-1003">Cell membrane</keyword>
<dbReference type="NCBIfam" id="TIGR00710">
    <property type="entry name" value="efflux_Bcr_CflA"/>
    <property type="match status" value="1"/>
</dbReference>
<dbReference type="InterPro" id="IPR036259">
    <property type="entry name" value="MFS_trans_sf"/>
</dbReference>
<evidence type="ECO:0000256" key="6">
    <source>
        <dbReference type="ARBA" id="ARBA00022989"/>
    </source>
</evidence>
<dbReference type="KEGG" id="pla:Plav_0009"/>
<dbReference type="Gene3D" id="1.20.1720.10">
    <property type="entry name" value="Multidrug resistance protein D"/>
    <property type="match status" value="1"/>
</dbReference>
<feature type="transmembrane region" description="Helical" evidence="8">
    <location>
        <begin position="308"/>
        <end position="331"/>
    </location>
</feature>
<feature type="transmembrane region" description="Helical" evidence="8">
    <location>
        <begin position="248"/>
        <end position="269"/>
    </location>
</feature>
<evidence type="ECO:0000259" key="9">
    <source>
        <dbReference type="PROSITE" id="PS50850"/>
    </source>
</evidence>
<feature type="transmembrane region" description="Helical" evidence="8">
    <location>
        <begin position="76"/>
        <end position="95"/>
    </location>
</feature>
<reference evidence="10 11" key="1">
    <citation type="journal article" date="2011" name="Stand. Genomic Sci.">
        <title>Complete genome sequence of Parvibaculum lavamentivorans type strain (DS-1(T)).</title>
        <authorList>
            <person name="Schleheck D."/>
            <person name="Weiss M."/>
            <person name="Pitluck S."/>
            <person name="Bruce D."/>
            <person name="Land M.L."/>
            <person name="Han S."/>
            <person name="Saunders E."/>
            <person name="Tapia R."/>
            <person name="Detter C."/>
            <person name="Brettin T."/>
            <person name="Han J."/>
            <person name="Woyke T."/>
            <person name="Goodwin L."/>
            <person name="Pennacchio L."/>
            <person name="Nolan M."/>
            <person name="Cook A.M."/>
            <person name="Kjelleberg S."/>
            <person name="Thomas T."/>
        </authorList>
    </citation>
    <scope>NUCLEOTIDE SEQUENCE [LARGE SCALE GENOMIC DNA]</scope>
    <source>
        <strain evidence="11">DS-1 / DSM 13023 / NCIMB 13966</strain>
    </source>
</reference>
<dbReference type="HOGENOM" id="CLU_001265_47_1_5"/>
<keyword evidence="7 8" id="KW-0472">Membrane</keyword>
<dbReference type="InterPro" id="IPR004812">
    <property type="entry name" value="Efflux_drug-R_Bcr/CmlA"/>
</dbReference>
<feature type="transmembrane region" description="Helical" evidence="8">
    <location>
        <begin position="134"/>
        <end position="152"/>
    </location>
</feature>
<feature type="domain" description="Major facilitator superfamily (MFS) profile" evidence="9">
    <location>
        <begin position="10"/>
        <end position="391"/>
    </location>
</feature>
<evidence type="ECO:0000256" key="1">
    <source>
        <dbReference type="ARBA" id="ARBA00004651"/>
    </source>
</evidence>
<accession>A7HNZ9</accession>
<comment type="caution">
    <text evidence="8">Lacks conserved residue(s) required for the propagation of feature annotation.</text>
</comment>
<dbReference type="AlphaFoldDB" id="A7HNZ9"/>
<comment type="similarity">
    <text evidence="2 8">Belongs to the major facilitator superfamily. Bcr/CmlA family.</text>
</comment>
<keyword evidence="6 8" id="KW-1133">Transmembrane helix</keyword>
<dbReference type="PANTHER" id="PTHR23502:SF132">
    <property type="entry name" value="POLYAMINE TRANSPORTER 2-RELATED"/>
    <property type="match status" value="1"/>
</dbReference>
<dbReference type="CDD" id="cd17320">
    <property type="entry name" value="MFS_MdfA_MDR_like"/>
    <property type="match status" value="1"/>
</dbReference>
<evidence type="ECO:0000256" key="8">
    <source>
        <dbReference type="RuleBase" id="RU365088"/>
    </source>
</evidence>
<dbReference type="InterPro" id="IPR011701">
    <property type="entry name" value="MFS"/>
</dbReference>
<keyword evidence="5 8" id="KW-0812">Transmembrane</keyword>
<feature type="transmembrane region" description="Helical" evidence="8">
    <location>
        <begin position="43"/>
        <end position="64"/>
    </location>
</feature>
<evidence type="ECO:0000256" key="7">
    <source>
        <dbReference type="ARBA" id="ARBA00023136"/>
    </source>
</evidence>
<feature type="transmembrane region" description="Helical" evidence="8">
    <location>
        <begin position="164"/>
        <end position="184"/>
    </location>
</feature>
<feature type="transmembrane region" description="Helical" evidence="8">
    <location>
        <begin position="101"/>
        <end position="122"/>
    </location>
</feature>
<gene>
    <name evidence="10" type="ordered locus">Plav_0009</name>
</gene>
<dbReference type="Proteomes" id="UP000006377">
    <property type="component" value="Chromosome"/>
</dbReference>
<evidence type="ECO:0000313" key="11">
    <source>
        <dbReference type="Proteomes" id="UP000006377"/>
    </source>
</evidence>
<evidence type="ECO:0000256" key="5">
    <source>
        <dbReference type="ARBA" id="ARBA00022692"/>
    </source>
</evidence>
<dbReference type="RefSeq" id="WP_011994923.1">
    <property type="nucleotide sequence ID" value="NC_009719.1"/>
</dbReference>
<feature type="transmembrane region" description="Helical" evidence="8">
    <location>
        <begin position="368"/>
        <end position="387"/>
    </location>
</feature>
<keyword evidence="11" id="KW-1185">Reference proteome</keyword>
<dbReference type="OrthoDB" id="9800416at2"/>
<dbReference type="EMBL" id="CP000774">
    <property type="protein sequence ID" value="ABS61632.1"/>
    <property type="molecule type" value="Genomic_DNA"/>
</dbReference>
<dbReference type="GO" id="GO:1990961">
    <property type="term" value="P:xenobiotic detoxification by transmembrane export across the plasma membrane"/>
    <property type="evidence" value="ECO:0007669"/>
    <property type="project" value="InterPro"/>
</dbReference>
<dbReference type="GO" id="GO:0005886">
    <property type="term" value="C:plasma membrane"/>
    <property type="evidence" value="ECO:0007669"/>
    <property type="project" value="UniProtKB-SubCell"/>
</dbReference>
<feature type="transmembrane region" description="Helical" evidence="8">
    <location>
        <begin position="343"/>
        <end position="362"/>
    </location>
</feature>